<evidence type="ECO:0000259" key="7">
    <source>
        <dbReference type="PROSITE" id="PS51645"/>
    </source>
</evidence>
<evidence type="ECO:0000256" key="5">
    <source>
        <dbReference type="PIRSR" id="PIRSR602081-2"/>
    </source>
</evidence>
<dbReference type="GO" id="GO:0009416">
    <property type="term" value="P:response to light stimulus"/>
    <property type="evidence" value="ECO:0007669"/>
    <property type="project" value="TreeGrafter"/>
</dbReference>
<dbReference type="EMBL" id="SRKY01000001">
    <property type="protein sequence ID" value="THH38674.1"/>
    <property type="molecule type" value="Genomic_DNA"/>
</dbReference>
<evidence type="ECO:0000313" key="9">
    <source>
        <dbReference type="Proteomes" id="UP000306602"/>
    </source>
</evidence>
<evidence type="ECO:0000313" key="8">
    <source>
        <dbReference type="EMBL" id="THH38674.1"/>
    </source>
</evidence>
<keyword evidence="9" id="KW-1185">Reference proteome</keyword>
<evidence type="ECO:0000256" key="6">
    <source>
        <dbReference type="RuleBase" id="RU004182"/>
    </source>
</evidence>
<dbReference type="Gene3D" id="1.25.40.80">
    <property type="match status" value="1"/>
</dbReference>
<feature type="site" description="Electron transfer via tryptophanyl radical" evidence="5">
    <location>
        <position position="357"/>
    </location>
</feature>
<dbReference type="InterPro" id="IPR002081">
    <property type="entry name" value="Cryptochrome/DNA_photolyase_1"/>
</dbReference>
<comment type="caution">
    <text evidence="8">The sequence shown here is derived from an EMBL/GenBank/DDBJ whole genome shotgun (WGS) entry which is preliminary data.</text>
</comment>
<feature type="binding site" evidence="4">
    <location>
        <begin position="370"/>
        <end position="372"/>
    </location>
    <ligand>
        <name>FAD</name>
        <dbReference type="ChEBI" id="CHEBI:57692"/>
    </ligand>
</feature>
<feature type="site" description="Electron transfer via tryptophanyl radical" evidence="5">
    <location>
        <position position="380"/>
    </location>
</feature>
<feature type="binding site" evidence="4">
    <location>
        <begin position="233"/>
        <end position="237"/>
    </location>
    <ligand>
        <name>FAD</name>
        <dbReference type="ChEBI" id="CHEBI:57692"/>
    </ligand>
</feature>
<dbReference type="Gene3D" id="1.10.579.10">
    <property type="entry name" value="DNA Cyclobutane Dipyrimidine Photolyase, subunit A, domain 3"/>
    <property type="match status" value="1"/>
</dbReference>
<feature type="domain" description="Photolyase/cryptochrome alpha/beta" evidence="7">
    <location>
        <begin position="3"/>
        <end position="128"/>
    </location>
</feature>
<comment type="cofactor">
    <cofactor evidence="1">
        <name>(6R)-5,10-methylene-5,6,7,8-tetrahydrofolate</name>
        <dbReference type="ChEBI" id="CHEBI:15636"/>
    </cofactor>
</comment>
<evidence type="ECO:0000256" key="1">
    <source>
        <dbReference type="ARBA" id="ARBA00001932"/>
    </source>
</evidence>
<keyword evidence="2 4" id="KW-0285">Flavoprotein</keyword>
<comment type="cofactor">
    <cofactor evidence="4">
        <name>FAD</name>
        <dbReference type="ChEBI" id="CHEBI:57692"/>
    </cofactor>
    <text evidence="4">Binds 1 FAD per subunit.</text>
</comment>
<keyword evidence="8" id="KW-0456">Lyase</keyword>
<gene>
    <name evidence="8" type="ORF">E4Z66_03645</name>
</gene>
<feature type="binding site" evidence="4">
    <location>
        <position position="268"/>
    </location>
    <ligand>
        <name>FAD</name>
        <dbReference type="ChEBI" id="CHEBI:57692"/>
    </ligand>
</feature>
<dbReference type="AlphaFoldDB" id="A0A4S4NGB8"/>
<dbReference type="Proteomes" id="UP000306602">
    <property type="component" value="Unassembled WGS sequence"/>
</dbReference>
<feature type="site" description="Electron transfer via tryptophanyl radical" evidence="5">
    <location>
        <position position="302"/>
    </location>
</feature>
<dbReference type="PRINTS" id="PR00147">
    <property type="entry name" value="DNAPHOTLYASE"/>
</dbReference>
<keyword evidence="6" id="KW-0157">Chromophore</keyword>
<feature type="binding site" evidence="4">
    <location>
        <position position="221"/>
    </location>
    <ligand>
        <name>FAD</name>
        <dbReference type="ChEBI" id="CHEBI:57692"/>
    </ligand>
</feature>
<dbReference type="SUPFAM" id="SSF52425">
    <property type="entry name" value="Cryptochrome/photolyase, N-terminal domain"/>
    <property type="match status" value="1"/>
</dbReference>
<keyword evidence="3 4" id="KW-0274">FAD</keyword>
<dbReference type="Gene3D" id="3.40.50.620">
    <property type="entry name" value="HUPs"/>
    <property type="match status" value="1"/>
</dbReference>
<sequence>MTETTLLWLRRDLRLSDHPALSAACEGGPVIPVFIYDDLADDLGAAPKWRLGLGLKHFATSLKDKGSRLILRRGNALENLRALIRETGATRVYWTRQYDPGAVERDTDVKSALKQDGIDAKSFGGHLMFEPWSTQTKTGGYYKVFTPFWKTVKGREVEAPLPTPGTIPAPDSWPDSDRLEDWGLGAAMRRGADVVRPFVRLGEQAAQSRLGAFVGQIVDGYDASRDRPDQDGTSCLSENLALGEISPHQCWHAGLRAHEDGKDGAETFLKELIWREFAYHLMHHTPRIVSENWKPDWDAFPWNEDERKAEVLAWKQGRTGIRFVDAGMREMYVTGRMHNRARMIVASYLTKHLMCHWRIGQKWFEDCLIDWDPASNAMGWQWSSGSGPDATPYFRVFNPVTQREKFDPNRDYVDRWIAEGKSDPHEDALRYFEAIPKRWNMSASDSYPDPIVAADRGRKRALDAYENRDF</sequence>
<protein>
    <submittedName>
        <fullName evidence="8">Deoxyribodipyrimidine photo-lyase</fullName>
    </submittedName>
</protein>
<dbReference type="Pfam" id="PF00875">
    <property type="entry name" value="DNA_photolyase"/>
    <property type="match status" value="1"/>
</dbReference>
<dbReference type="GO" id="GO:0003677">
    <property type="term" value="F:DNA binding"/>
    <property type="evidence" value="ECO:0007669"/>
    <property type="project" value="TreeGrafter"/>
</dbReference>
<evidence type="ECO:0000256" key="3">
    <source>
        <dbReference type="ARBA" id="ARBA00022827"/>
    </source>
</evidence>
<dbReference type="PANTHER" id="PTHR11455:SF9">
    <property type="entry name" value="CRYPTOCHROME CIRCADIAN CLOCK 5 ISOFORM X1"/>
    <property type="match status" value="1"/>
</dbReference>
<dbReference type="InterPro" id="IPR005101">
    <property type="entry name" value="Cryptochr/Photolyase_FAD-bd"/>
</dbReference>
<dbReference type="GO" id="GO:0003904">
    <property type="term" value="F:deoxyribodipyrimidine photo-lyase activity"/>
    <property type="evidence" value="ECO:0007669"/>
    <property type="project" value="TreeGrafter"/>
</dbReference>
<proteinExistence type="inferred from homology"/>
<dbReference type="Pfam" id="PF03441">
    <property type="entry name" value="FAD_binding_7"/>
    <property type="match status" value="1"/>
</dbReference>
<dbReference type="OrthoDB" id="9772484at2"/>
<reference evidence="8 9" key="1">
    <citation type="submission" date="2019-04" db="EMBL/GenBank/DDBJ databases">
        <title>Shimia ponticola sp. nov., isolated from seawater.</title>
        <authorList>
            <person name="Kim Y.-O."/>
            <person name="Yoon J.-H."/>
        </authorList>
    </citation>
    <scope>NUCLEOTIDE SEQUENCE [LARGE SCALE GENOMIC DNA]</scope>
    <source>
        <strain evidence="8 9">MYP11</strain>
    </source>
</reference>
<dbReference type="InterPro" id="IPR006050">
    <property type="entry name" value="DNA_photolyase_N"/>
</dbReference>
<dbReference type="InterPro" id="IPR036155">
    <property type="entry name" value="Crypto/Photolyase_N_sf"/>
</dbReference>
<evidence type="ECO:0000256" key="4">
    <source>
        <dbReference type="PIRSR" id="PIRSR602081-1"/>
    </source>
</evidence>
<accession>A0A4S4NGB8</accession>
<dbReference type="InterPro" id="IPR036134">
    <property type="entry name" value="Crypto/Photolyase_FAD-like_sf"/>
</dbReference>
<organism evidence="8 9">
    <name type="scientific">Aliishimia ponticola</name>
    <dbReference type="NCBI Taxonomy" id="2499833"/>
    <lineage>
        <taxon>Bacteria</taxon>
        <taxon>Pseudomonadati</taxon>
        <taxon>Pseudomonadota</taxon>
        <taxon>Alphaproteobacteria</taxon>
        <taxon>Rhodobacterales</taxon>
        <taxon>Paracoccaceae</taxon>
        <taxon>Aliishimia</taxon>
    </lineage>
</organism>
<dbReference type="GO" id="GO:0071949">
    <property type="term" value="F:FAD binding"/>
    <property type="evidence" value="ECO:0007669"/>
    <property type="project" value="TreeGrafter"/>
</dbReference>
<dbReference type="PANTHER" id="PTHR11455">
    <property type="entry name" value="CRYPTOCHROME"/>
    <property type="match status" value="1"/>
</dbReference>
<dbReference type="InterPro" id="IPR014729">
    <property type="entry name" value="Rossmann-like_a/b/a_fold"/>
</dbReference>
<comment type="similarity">
    <text evidence="6">Belongs to the DNA photolyase family.</text>
</comment>
<evidence type="ECO:0000256" key="2">
    <source>
        <dbReference type="ARBA" id="ARBA00022630"/>
    </source>
</evidence>
<name>A0A4S4NGB8_9RHOB</name>
<dbReference type="SUPFAM" id="SSF48173">
    <property type="entry name" value="Cryptochrome/photolyase FAD-binding domain"/>
    <property type="match status" value="1"/>
</dbReference>
<dbReference type="RefSeq" id="WP_136461565.1">
    <property type="nucleotide sequence ID" value="NZ_SRKY01000001.1"/>
</dbReference>
<dbReference type="PROSITE" id="PS51645">
    <property type="entry name" value="PHR_CRY_ALPHA_BETA"/>
    <property type="match status" value="1"/>
</dbReference>